<evidence type="ECO:0000256" key="5">
    <source>
        <dbReference type="PROSITE-ProRule" id="PRU01091"/>
    </source>
</evidence>
<evidence type="ECO:0000256" key="1">
    <source>
        <dbReference type="ARBA" id="ARBA00022553"/>
    </source>
</evidence>
<dbReference type="Gene3D" id="1.10.10.10">
    <property type="entry name" value="Winged helix-like DNA-binding domain superfamily/Winged helix DNA-binding domain"/>
    <property type="match status" value="1"/>
</dbReference>
<dbReference type="GO" id="GO:0000976">
    <property type="term" value="F:transcription cis-regulatory region binding"/>
    <property type="evidence" value="ECO:0007669"/>
    <property type="project" value="TreeGrafter"/>
</dbReference>
<evidence type="ECO:0000313" key="8">
    <source>
        <dbReference type="EMBL" id="HJF91329.1"/>
    </source>
</evidence>
<dbReference type="GO" id="GO:0006355">
    <property type="term" value="P:regulation of DNA-templated transcription"/>
    <property type="evidence" value="ECO:0007669"/>
    <property type="project" value="InterPro"/>
</dbReference>
<dbReference type="SMART" id="SM00862">
    <property type="entry name" value="Trans_reg_C"/>
    <property type="match status" value="1"/>
</dbReference>
<evidence type="ECO:0000256" key="4">
    <source>
        <dbReference type="PROSITE-ProRule" id="PRU00169"/>
    </source>
</evidence>
<feature type="domain" description="Response regulatory" evidence="6">
    <location>
        <begin position="7"/>
        <end position="121"/>
    </location>
</feature>
<sequence>MNKNEIHILLVDDDRQNSLLLKRFLELEGYSVTYASDGAAAWEMYNRQHPDLILLDVNMPVMNGFELAQKIRETDSEVFLFFLTDRTEKADRLKGFHLKGNDYIPKPFYPEELIARIDERFENRKVDVQCRYVIGKTLFDSQNSTVTYDGITRNLSARQTDILVLLSRSAGILVTRDEILNQVWGDISYANSMSLNVQITYLRHILAPDNTINIVSVKKKGYILQIS</sequence>
<dbReference type="GO" id="GO:0000156">
    <property type="term" value="F:phosphorelay response regulator activity"/>
    <property type="evidence" value="ECO:0007669"/>
    <property type="project" value="TreeGrafter"/>
</dbReference>
<dbReference type="PANTHER" id="PTHR48111:SF40">
    <property type="entry name" value="PHOSPHATE REGULON TRANSCRIPTIONAL REGULATORY PROTEIN PHOB"/>
    <property type="match status" value="1"/>
</dbReference>
<name>A0A921LBD7_9BACT</name>
<evidence type="ECO:0000259" key="6">
    <source>
        <dbReference type="PROSITE" id="PS50110"/>
    </source>
</evidence>
<dbReference type="AlphaFoldDB" id="A0A921LBD7"/>
<protein>
    <submittedName>
        <fullName evidence="8">Response regulator transcription factor</fullName>
    </submittedName>
</protein>
<gene>
    <name evidence="8" type="ORF">K8W02_02945</name>
</gene>
<dbReference type="PROSITE" id="PS51755">
    <property type="entry name" value="OMPR_PHOB"/>
    <property type="match status" value="1"/>
</dbReference>
<feature type="domain" description="OmpR/PhoB-type" evidence="7">
    <location>
        <begin position="129"/>
        <end position="226"/>
    </location>
</feature>
<dbReference type="GO" id="GO:0005829">
    <property type="term" value="C:cytosol"/>
    <property type="evidence" value="ECO:0007669"/>
    <property type="project" value="TreeGrafter"/>
</dbReference>
<dbReference type="SUPFAM" id="SSF52172">
    <property type="entry name" value="CheY-like"/>
    <property type="match status" value="1"/>
</dbReference>
<reference evidence="8" key="1">
    <citation type="journal article" date="2021" name="PeerJ">
        <title>Extensive microbial diversity within the chicken gut microbiome revealed by metagenomics and culture.</title>
        <authorList>
            <person name="Gilroy R."/>
            <person name="Ravi A."/>
            <person name="Getino M."/>
            <person name="Pursley I."/>
            <person name="Horton D.L."/>
            <person name="Alikhan N.F."/>
            <person name="Baker D."/>
            <person name="Gharbi K."/>
            <person name="Hall N."/>
            <person name="Watson M."/>
            <person name="Adriaenssens E.M."/>
            <person name="Foster-Nyarko E."/>
            <person name="Jarju S."/>
            <person name="Secka A."/>
            <person name="Antonio M."/>
            <person name="Oren A."/>
            <person name="Chaudhuri R.R."/>
            <person name="La Ragione R."/>
            <person name="Hildebrand F."/>
            <person name="Pallen M.J."/>
        </authorList>
    </citation>
    <scope>NUCLEOTIDE SEQUENCE</scope>
    <source>
        <strain evidence="8">CHK55-1828</strain>
    </source>
</reference>
<evidence type="ECO:0000313" key="9">
    <source>
        <dbReference type="Proteomes" id="UP000717835"/>
    </source>
</evidence>
<dbReference type="InterPro" id="IPR001867">
    <property type="entry name" value="OmpR/PhoB-type_DNA-bd"/>
</dbReference>
<dbReference type="PANTHER" id="PTHR48111">
    <property type="entry name" value="REGULATOR OF RPOS"/>
    <property type="match status" value="1"/>
</dbReference>
<dbReference type="Gene3D" id="3.40.50.2300">
    <property type="match status" value="1"/>
</dbReference>
<dbReference type="CDD" id="cd17574">
    <property type="entry name" value="REC_OmpR"/>
    <property type="match status" value="1"/>
</dbReference>
<dbReference type="InterPro" id="IPR036388">
    <property type="entry name" value="WH-like_DNA-bd_sf"/>
</dbReference>
<dbReference type="InterPro" id="IPR001789">
    <property type="entry name" value="Sig_transdc_resp-reg_receiver"/>
</dbReference>
<dbReference type="EMBL" id="DYVX01000024">
    <property type="protein sequence ID" value="HJF91329.1"/>
    <property type="molecule type" value="Genomic_DNA"/>
</dbReference>
<accession>A0A921LBD7</accession>
<dbReference type="GO" id="GO:0032993">
    <property type="term" value="C:protein-DNA complex"/>
    <property type="evidence" value="ECO:0007669"/>
    <property type="project" value="TreeGrafter"/>
</dbReference>
<dbReference type="SMART" id="SM00448">
    <property type="entry name" value="REC"/>
    <property type="match status" value="1"/>
</dbReference>
<dbReference type="InterPro" id="IPR039420">
    <property type="entry name" value="WalR-like"/>
</dbReference>
<organism evidence="8 9">
    <name type="scientific">Mediterranea massiliensis</name>
    <dbReference type="NCBI Taxonomy" id="1841865"/>
    <lineage>
        <taxon>Bacteria</taxon>
        <taxon>Pseudomonadati</taxon>
        <taxon>Bacteroidota</taxon>
        <taxon>Bacteroidia</taxon>
        <taxon>Bacteroidales</taxon>
        <taxon>Bacteroidaceae</taxon>
        <taxon>Mediterranea</taxon>
    </lineage>
</organism>
<evidence type="ECO:0000256" key="2">
    <source>
        <dbReference type="ARBA" id="ARBA00023012"/>
    </source>
</evidence>
<feature type="DNA-binding region" description="OmpR/PhoB-type" evidence="5">
    <location>
        <begin position="129"/>
        <end position="226"/>
    </location>
</feature>
<dbReference type="CDD" id="cd00383">
    <property type="entry name" value="trans_reg_C"/>
    <property type="match status" value="1"/>
</dbReference>
<dbReference type="RefSeq" id="WP_276826365.1">
    <property type="nucleotide sequence ID" value="NZ_DYVX01000024.1"/>
</dbReference>
<evidence type="ECO:0000259" key="7">
    <source>
        <dbReference type="PROSITE" id="PS51755"/>
    </source>
</evidence>
<dbReference type="Pfam" id="PF00072">
    <property type="entry name" value="Response_reg"/>
    <property type="match status" value="1"/>
</dbReference>
<proteinExistence type="predicted"/>
<comment type="caution">
    <text evidence="8">The sequence shown here is derived from an EMBL/GenBank/DDBJ whole genome shotgun (WGS) entry which is preliminary data.</text>
</comment>
<dbReference type="Pfam" id="PF00486">
    <property type="entry name" value="Trans_reg_C"/>
    <property type="match status" value="1"/>
</dbReference>
<keyword evidence="2" id="KW-0902">Two-component regulatory system</keyword>
<evidence type="ECO:0000256" key="3">
    <source>
        <dbReference type="ARBA" id="ARBA00023125"/>
    </source>
</evidence>
<dbReference type="PROSITE" id="PS50110">
    <property type="entry name" value="RESPONSE_REGULATORY"/>
    <property type="match status" value="1"/>
</dbReference>
<keyword evidence="1 4" id="KW-0597">Phosphoprotein</keyword>
<keyword evidence="3 5" id="KW-0238">DNA-binding</keyword>
<feature type="modified residue" description="4-aspartylphosphate" evidence="4">
    <location>
        <position position="56"/>
    </location>
</feature>
<dbReference type="Proteomes" id="UP000717835">
    <property type="component" value="Unassembled WGS sequence"/>
</dbReference>
<dbReference type="InterPro" id="IPR011006">
    <property type="entry name" value="CheY-like_superfamily"/>
</dbReference>
<reference evidence="8" key="2">
    <citation type="submission" date="2021-09" db="EMBL/GenBank/DDBJ databases">
        <authorList>
            <person name="Gilroy R."/>
        </authorList>
    </citation>
    <scope>NUCLEOTIDE SEQUENCE</scope>
    <source>
        <strain evidence="8">CHK55-1828</strain>
    </source>
</reference>